<dbReference type="InterPro" id="IPR029061">
    <property type="entry name" value="THDP-binding"/>
</dbReference>
<keyword evidence="6" id="KW-1185">Reference proteome</keyword>
<dbReference type="CDD" id="cd07036">
    <property type="entry name" value="TPP_PYR_E1-PDHc-beta_like"/>
    <property type="match status" value="1"/>
</dbReference>
<dbReference type="Proteomes" id="UP000609346">
    <property type="component" value="Unassembled WGS sequence"/>
</dbReference>
<keyword evidence="3" id="KW-0786">Thiamine pyrophosphate</keyword>
<comment type="caution">
    <text evidence="5">The sequence shown here is derived from an EMBL/GenBank/DDBJ whole genome shotgun (WGS) entry which is preliminary data.</text>
</comment>
<evidence type="ECO:0000313" key="5">
    <source>
        <dbReference type="EMBL" id="MBD3919311.1"/>
    </source>
</evidence>
<dbReference type="InterPro" id="IPR005475">
    <property type="entry name" value="Transketolase-like_Pyr-bd"/>
</dbReference>
<keyword evidence="2" id="KW-0560">Oxidoreductase</keyword>
<dbReference type="EMBL" id="JACXZA010000002">
    <property type="protein sequence ID" value="MBD3919311.1"/>
    <property type="molecule type" value="Genomic_DNA"/>
</dbReference>
<dbReference type="InterPro" id="IPR033248">
    <property type="entry name" value="Transketolase_C"/>
</dbReference>
<sequence>MLMNMKEAIRQGLDTALASHDDVLIFGEDVGGVGGVFRVTEGLQRKYGEDRVFDVPLAESAICGMAVGMSTQGLRPIVEIQFIGFIFEAMDQMLVQAARLRYRSGGRYHAPITYRIPYGGGVNGAEMHNDSLEGLMIQTPGIKVVAPSNPYDAKGLLMSAIADNDPVIFLEHLKLYHLYREEVPEEAYLIPLGKANIVREGRSLTVITYGAMVALSVRAAEQVEQQRGITVEVIDLRTLMPLDIDTIVQSIRKTNRAVVVQEAQRTSGIAAEVIAQINERAILSLDAPVMRITPPDTVYPFGQIENQWLPTVERIAAGMEKALDF</sequence>
<dbReference type="SUPFAM" id="SSF52922">
    <property type="entry name" value="TK C-terminal domain-like"/>
    <property type="match status" value="1"/>
</dbReference>
<proteinExistence type="predicted"/>
<evidence type="ECO:0000256" key="2">
    <source>
        <dbReference type="ARBA" id="ARBA00023002"/>
    </source>
</evidence>
<dbReference type="PANTHER" id="PTHR43257:SF2">
    <property type="entry name" value="PYRUVATE DEHYDROGENASE E1 COMPONENT SUBUNIT BETA"/>
    <property type="match status" value="1"/>
</dbReference>
<evidence type="ECO:0000313" key="6">
    <source>
        <dbReference type="Proteomes" id="UP000609346"/>
    </source>
</evidence>
<dbReference type="SUPFAM" id="SSF52518">
    <property type="entry name" value="Thiamin diphosphate-binding fold (THDP-binding)"/>
    <property type="match status" value="1"/>
</dbReference>
<dbReference type="Pfam" id="PF02779">
    <property type="entry name" value="Transket_pyr"/>
    <property type="match status" value="1"/>
</dbReference>
<gene>
    <name evidence="5" type="ORF">H8B09_11145</name>
</gene>
<dbReference type="PANTHER" id="PTHR43257">
    <property type="entry name" value="PYRUVATE DEHYDROGENASE E1 COMPONENT BETA SUBUNIT"/>
    <property type="match status" value="1"/>
</dbReference>
<feature type="domain" description="Transketolase-like pyrimidine-binding" evidence="4">
    <location>
        <begin position="3"/>
        <end position="178"/>
    </location>
</feature>
<evidence type="ECO:0000256" key="3">
    <source>
        <dbReference type="ARBA" id="ARBA00023052"/>
    </source>
</evidence>
<name>A0ABR8MW86_9BACL</name>
<evidence type="ECO:0000259" key="4">
    <source>
        <dbReference type="SMART" id="SM00861"/>
    </source>
</evidence>
<dbReference type="RefSeq" id="WP_191203567.1">
    <property type="nucleotide sequence ID" value="NZ_JACXZA010000002.1"/>
</dbReference>
<dbReference type="Gene3D" id="3.40.50.920">
    <property type="match status" value="1"/>
</dbReference>
<evidence type="ECO:0000256" key="1">
    <source>
        <dbReference type="ARBA" id="ARBA00001964"/>
    </source>
</evidence>
<organism evidence="5 6">
    <name type="scientific">Paenibacillus terricola</name>
    <dbReference type="NCBI Taxonomy" id="2763503"/>
    <lineage>
        <taxon>Bacteria</taxon>
        <taxon>Bacillati</taxon>
        <taxon>Bacillota</taxon>
        <taxon>Bacilli</taxon>
        <taxon>Bacillales</taxon>
        <taxon>Paenibacillaceae</taxon>
        <taxon>Paenibacillus</taxon>
    </lineage>
</organism>
<dbReference type="Pfam" id="PF02780">
    <property type="entry name" value="Transketolase_C"/>
    <property type="match status" value="1"/>
</dbReference>
<dbReference type="InterPro" id="IPR009014">
    <property type="entry name" value="Transketo_C/PFOR_II"/>
</dbReference>
<dbReference type="SMART" id="SM00861">
    <property type="entry name" value="Transket_pyr"/>
    <property type="match status" value="1"/>
</dbReference>
<accession>A0ABR8MW86</accession>
<comment type="cofactor">
    <cofactor evidence="1">
        <name>thiamine diphosphate</name>
        <dbReference type="ChEBI" id="CHEBI:58937"/>
    </cofactor>
</comment>
<reference evidence="5 6" key="1">
    <citation type="submission" date="2020-09" db="EMBL/GenBank/DDBJ databases">
        <title>Paenibacillus sp. strain PR3 16S rRNA gene Genome sequencing and assembly.</title>
        <authorList>
            <person name="Kim J."/>
        </authorList>
    </citation>
    <scope>NUCLEOTIDE SEQUENCE [LARGE SCALE GENOMIC DNA]</scope>
    <source>
        <strain evidence="5 6">PR3</strain>
    </source>
</reference>
<dbReference type="Gene3D" id="3.40.50.970">
    <property type="match status" value="1"/>
</dbReference>
<protein>
    <submittedName>
        <fullName evidence="5">Alpha-ketoacid dehydrogenase subunit beta</fullName>
    </submittedName>
</protein>